<dbReference type="PANTHER" id="PTHR39961">
    <property type="entry name" value="HYPOTHETICAL CYTOSOLIC PROTEIN"/>
    <property type="match status" value="1"/>
</dbReference>
<dbReference type="KEGG" id="aae:aq_114"/>
<dbReference type="OrthoDB" id="13663at2"/>
<dbReference type="EMBL" id="AE000657">
    <property type="protein sequence ID" value="AAC06481.1"/>
    <property type="molecule type" value="Genomic_DNA"/>
</dbReference>
<dbReference type="PATRIC" id="fig|224324.8.peg.99"/>
<protein>
    <recommendedName>
        <fullName evidence="3">DUF458 domain-containing protein</fullName>
    </recommendedName>
</protein>
<dbReference type="EnsemblBacteria" id="AAC06481">
    <property type="protein sequence ID" value="AAC06481"/>
    <property type="gene ID" value="aq_114"/>
</dbReference>
<dbReference type="Proteomes" id="UP000000798">
    <property type="component" value="Chromosome"/>
</dbReference>
<proteinExistence type="predicted"/>
<dbReference type="PIR" id="B70311">
    <property type="entry name" value="B70311"/>
</dbReference>
<dbReference type="Pfam" id="PF04308">
    <property type="entry name" value="RNaseH_like"/>
    <property type="match status" value="1"/>
</dbReference>
<dbReference type="PANTHER" id="PTHR39961:SF1">
    <property type="entry name" value="DUF458 DOMAIN-CONTAINING PROTEIN"/>
    <property type="match status" value="1"/>
</dbReference>
<dbReference type="HOGENOM" id="CLU_128607_0_0_0"/>
<dbReference type="eggNOG" id="COG1978">
    <property type="taxonomic scope" value="Bacteria"/>
</dbReference>
<dbReference type="InParanoid" id="O66517"/>
<evidence type="ECO:0008006" key="3">
    <source>
        <dbReference type="Google" id="ProtNLM"/>
    </source>
</evidence>
<dbReference type="STRING" id="224324.aq_114"/>
<gene>
    <name evidence="1" type="ordered locus">aq_114</name>
</gene>
<organism evidence="1 2">
    <name type="scientific">Aquifex aeolicus (strain VF5)</name>
    <dbReference type="NCBI Taxonomy" id="224324"/>
    <lineage>
        <taxon>Bacteria</taxon>
        <taxon>Pseudomonadati</taxon>
        <taxon>Aquificota</taxon>
        <taxon>Aquificia</taxon>
        <taxon>Aquificales</taxon>
        <taxon>Aquificaceae</taxon>
        <taxon>Aquifex</taxon>
    </lineage>
</organism>
<sequence length="146" mass="16561">MPKFRDIEEVKEFIKTTDKETSIYVGCDSRQLRDKTIFVTVIVVHISSKYGAKVFWNVEKVPKINSLRQRLMEEVNRAVYHALMLMDAVDGRHFEVHLDINPDENTASSVIVKEAVGYVLAQGLTPVLKPDAIAASCAADYITERY</sequence>
<evidence type="ECO:0000313" key="2">
    <source>
        <dbReference type="Proteomes" id="UP000000798"/>
    </source>
</evidence>
<dbReference type="InterPro" id="IPR007405">
    <property type="entry name" value="Phage_KVP40_Orf299"/>
</dbReference>
<keyword evidence="2" id="KW-1185">Reference proteome</keyword>
<dbReference type="AlphaFoldDB" id="O66517"/>
<evidence type="ECO:0000313" key="1">
    <source>
        <dbReference type="EMBL" id="AAC06481.1"/>
    </source>
</evidence>
<dbReference type="RefSeq" id="WP_010880015.1">
    <property type="nucleotide sequence ID" value="NC_000918.1"/>
</dbReference>
<accession>O66517</accession>
<name>O66517_AQUAE</name>
<reference evidence="1 2" key="1">
    <citation type="journal article" date="1998" name="Nature">
        <title>The complete genome of the hyperthermophilic bacterium Aquifex aeolicus.</title>
        <authorList>
            <person name="Deckert G."/>
            <person name="Warren P.V."/>
            <person name="Gaasterland T."/>
            <person name="Young W.G."/>
            <person name="Lenox A.L."/>
            <person name="Graham D.E."/>
            <person name="Overbeek R."/>
            <person name="Snead M.A."/>
            <person name="Keller M."/>
            <person name="Aujay M."/>
            <person name="Huber R."/>
            <person name="Feldman R.A."/>
            <person name="Short J.M."/>
            <person name="Olson G.J."/>
            <person name="Swanson R.V."/>
        </authorList>
    </citation>
    <scope>NUCLEOTIDE SEQUENCE [LARGE SCALE GENOMIC DNA]</scope>
    <source>
        <strain evidence="1 2">VF5</strain>
    </source>
</reference>